<dbReference type="Proteomes" id="UP000583929">
    <property type="component" value="Unassembled WGS sequence"/>
</dbReference>
<name>A0A7J6HKZ2_CANSA</name>
<proteinExistence type="predicted"/>
<dbReference type="AlphaFoldDB" id="A0A7J6HKZ2"/>
<comment type="caution">
    <text evidence="2">The sequence shown here is derived from an EMBL/GenBank/DDBJ whole genome shotgun (WGS) entry which is preliminary data.</text>
</comment>
<keyword evidence="3" id="KW-1185">Reference proteome</keyword>
<evidence type="ECO:0000256" key="1">
    <source>
        <dbReference type="SAM" id="MobiDB-lite"/>
    </source>
</evidence>
<accession>A0A7J6HKZ2</accession>
<sequence>MIKMFTGEPFLLNGISPNTSKDNRERDSGESSMTGISTRNLGCFTLLSLLVSLVLLRGFSSVLERHVLAWRMADSFEVGGLEEGVSMDDQYSSQEKKVTKRRQTMVLPKQQNCISTSNSLLSIDPIKKTQLRQIT</sequence>
<protein>
    <submittedName>
        <fullName evidence="2">Uncharacterized protein</fullName>
    </submittedName>
</protein>
<dbReference type="EMBL" id="JAATIQ010000038">
    <property type="protein sequence ID" value="KAF4395904.1"/>
    <property type="molecule type" value="Genomic_DNA"/>
</dbReference>
<feature type="region of interest" description="Disordered" evidence="1">
    <location>
        <begin position="13"/>
        <end position="34"/>
    </location>
</feature>
<evidence type="ECO:0000313" key="3">
    <source>
        <dbReference type="Proteomes" id="UP000583929"/>
    </source>
</evidence>
<evidence type="ECO:0000313" key="2">
    <source>
        <dbReference type="EMBL" id="KAF4395904.1"/>
    </source>
</evidence>
<reference evidence="2 3" key="1">
    <citation type="journal article" date="2020" name="bioRxiv">
        <title>Sequence and annotation of 42 cannabis genomes reveals extensive copy number variation in cannabinoid synthesis and pathogen resistance genes.</title>
        <authorList>
            <person name="Mckernan K.J."/>
            <person name="Helbert Y."/>
            <person name="Kane L.T."/>
            <person name="Ebling H."/>
            <person name="Zhang L."/>
            <person name="Liu B."/>
            <person name="Eaton Z."/>
            <person name="Mclaughlin S."/>
            <person name="Kingan S."/>
            <person name="Baybayan P."/>
            <person name="Concepcion G."/>
            <person name="Jordan M."/>
            <person name="Riva A."/>
            <person name="Barbazuk W."/>
            <person name="Harkins T."/>
        </authorList>
    </citation>
    <scope>NUCLEOTIDE SEQUENCE [LARGE SCALE GENOMIC DNA]</scope>
    <source>
        <strain evidence="3">cv. Jamaican Lion 4</strain>
        <tissue evidence="2">Leaf</tissue>
    </source>
</reference>
<organism evidence="2 3">
    <name type="scientific">Cannabis sativa</name>
    <name type="common">Hemp</name>
    <name type="synonym">Marijuana</name>
    <dbReference type="NCBI Taxonomy" id="3483"/>
    <lineage>
        <taxon>Eukaryota</taxon>
        <taxon>Viridiplantae</taxon>
        <taxon>Streptophyta</taxon>
        <taxon>Embryophyta</taxon>
        <taxon>Tracheophyta</taxon>
        <taxon>Spermatophyta</taxon>
        <taxon>Magnoliopsida</taxon>
        <taxon>eudicotyledons</taxon>
        <taxon>Gunneridae</taxon>
        <taxon>Pentapetalae</taxon>
        <taxon>rosids</taxon>
        <taxon>fabids</taxon>
        <taxon>Rosales</taxon>
        <taxon>Cannabaceae</taxon>
        <taxon>Cannabis</taxon>
    </lineage>
</organism>
<gene>
    <name evidence="2" type="ORF">G4B88_028074</name>
</gene>